<sequence>MLNSSFNSATQTIRSNISTHTFNEKGWVVQIRKTLEEQFEEDNNEIPVSIFSVPTTLICTNPDAYIPQQVAIGPYHHWRQELYEMERYKIAAARRTVKHLACFDTFQQIVDQLQVLEPRIRASYHKYLNLSGETLAWMMAIDVSFLLEFLEVYARKEGKLLCRGTSRLTSNLVDAAGRKSAHIAVLRDILMLENQIPMFFLRKMLELELGSLDAADEMLLSMLRGLSIELYPFKTPEELPMLLIEDSAHILDFFYRLLMPKAFRTSQITEGEESYGGNEEEEEITIDEESQSKVLKFFNVIWKSLSNLNIHPVRLFKALLNSKLLKVLLKMPWTIITKLPVLNMLKEPIENIFMRKDKEDLKPENDSVVRPPLIEELAIPSVTVLSKAGVRFVPTDGGICSTQFDVKTHTLSLPRVNLDVNTDIIMRNMVAYESCNAAGPLVFTRYTEFMNGIVDTADDAKFLRERGIILNRLKSDEEVANFCNGMSRSVKLTKVPFLDKVVEDVNKYYNGRWKVKAAKCFRSYVYGSWRILTVLACIMLLGLMALQTVCSVYSCARVIQQYASTDESADQP</sequence>
<dbReference type="EMBL" id="JAUIZM010000002">
    <property type="protein sequence ID" value="KAK1399791.1"/>
    <property type="molecule type" value="Genomic_DNA"/>
</dbReference>
<protein>
    <submittedName>
        <fullName evidence="2">Transmembrane protein</fullName>
    </submittedName>
</protein>
<evidence type="ECO:0000313" key="2">
    <source>
        <dbReference type="EMBL" id="KAK1399791.1"/>
    </source>
</evidence>
<proteinExistence type="predicted"/>
<feature type="transmembrane region" description="Helical" evidence="1">
    <location>
        <begin position="529"/>
        <end position="553"/>
    </location>
</feature>
<reference evidence="2" key="1">
    <citation type="submission" date="2023-02" db="EMBL/GenBank/DDBJ databases">
        <title>Genome of toxic invasive species Heracleum sosnowskyi carries increased number of genes despite the absence of recent whole-genome duplications.</title>
        <authorList>
            <person name="Schelkunov M."/>
            <person name="Shtratnikova V."/>
            <person name="Makarenko M."/>
            <person name="Klepikova A."/>
            <person name="Omelchenko D."/>
            <person name="Novikova G."/>
            <person name="Obukhova E."/>
            <person name="Bogdanov V."/>
            <person name="Penin A."/>
            <person name="Logacheva M."/>
        </authorList>
    </citation>
    <scope>NUCLEOTIDE SEQUENCE</scope>
    <source>
        <strain evidence="2">Hsosn_3</strain>
        <tissue evidence="2">Leaf</tissue>
    </source>
</reference>
<reference evidence="2" key="2">
    <citation type="submission" date="2023-05" db="EMBL/GenBank/DDBJ databases">
        <authorList>
            <person name="Schelkunov M.I."/>
        </authorList>
    </citation>
    <scope>NUCLEOTIDE SEQUENCE</scope>
    <source>
        <strain evidence="2">Hsosn_3</strain>
        <tissue evidence="2">Leaf</tissue>
    </source>
</reference>
<dbReference type="Pfam" id="PF03140">
    <property type="entry name" value="DUF247"/>
    <property type="match status" value="1"/>
</dbReference>
<dbReference type="PANTHER" id="PTHR31170:SF25">
    <property type="entry name" value="BNAA09G04570D PROTEIN"/>
    <property type="match status" value="1"/>
</dbReference>
<keyword evidence="1 2" id="KW-0812">Transmembrane</keyword>
<gene>
    <name evidence="2" type="ORF">POM88_009654</name>
</gene>
<dbReference type="AlphaFoldDB" id="A0AAD8JBV9"/>
<dbReference type="PANTHER" id="PTHR31170">
    <property type="entry name" value="BNAC04G53230D PROTEIN"/>
    <property type="match status" value="1"/>
</dbReference>
<keyword evidence="3" id="KW-1185">Reference proteome</keyword>
<organism evidence="2 3">
    <name type="scientific">Heracleum sosnowskyi</name>
    <dbReference type="NCBI Taxonomy" id="360622"/>
    <lineage>
        <taxon>Eukaryota</taxon>
        <taxon>Viridiplantae</taxon>
        <taxon>Streptophyta</taxon>
        <taxon>Embryophyta</taxon>
        <taxon>Tracheophyta</taxon>
        <taxon>Spermatophyta</taxon>
        <taxon>Magnoliopsida</taxon>
        <taxon>eudicotyledons</taxon>
        <taxon>Gunneridae</taxon>
        <taxon>Pentapetalae</taxon>
        <taxon>asterids</taxon>
        <taxon>campanulids</taxon>
        <taxon>Apiales</taxon>
        <taxon>Apiaceae</taxon>
        <taxon>Apioideae</taxon>
        <taxon>apioid superclade</taxon>
        <taxon>Tordylieae</taxon>
        <taxon>Tordyliinae</taxon>
        <taxon>Heracleum</taxon>
    </lineage>
</organism>
<dbReference type="InterPro" id="IPR004158">
    <property type="entry name" value="DUF247_pln"/>
</dbReference>
<keyword evidence="1" id="KW-0472">Membrane</keyword>
<dbReference type="Proteomes" id="UP001237642">
    <property type="component" value="Unassembled WGS sequence"/>
</dbReference>
<evidence type="ECO:0000313" key="3">
    <source>
        <dbReference type="Proteomes" id="UP001237642"/>
    </source>
</evidence>
<accession>A0AAD8JBV9</accession>
<keyword evidence="1" id="KW-1133">Transmembrane helix</keyword>
<name>A0AAD8JBV9_9APIA</name>
<evidence type="ECO:0000256" key="1">
    <source>
        <dbReference type="SAM" id="Phobius"/>
    </source>
</evidence>
<comment type="caution">
    <text evidence="2">The sequence shown here is derived from an EMBL/GenBank/DDBJ whole genome shotgun (WGS) entry which is preliminary data.</text>
</comment>